<protein>
    <recommendedName>
        <fullName evidence="1">Apiosidase-like catalytic domain-containing protein</fullName>
    </recommendedName>
</protein>
<dbReference type="eggNOG" id="COG2730">
    <property type="taxonomic scope" value="Bacteria"/>
</dbReference>
<dbReference type="InterPro" id="IPR017853">
    <property type="entry name" value="GH"/>
</dbReference>
<organism evidence="2 3">
    <name type="scientific">Subdoligranulum variabile DSM 15176</name>
    <dbReference type="NCBI Taxonomy" id="411471"/>
    <lineage>
        <taxon>Bacteria</taxon>
        <taxon>Bacillati</taxon>
        <taxon>Bacillota</taxon>
        <taxon>Clostridia</taxon>
        <taxon>Eubacteriales</taxon>
        <taxon>Oscillospiraceae</taxon>
        <taxon>Subdoligranulum</taxon>
    </lineage>
</organism>
<dbReference type="OrthoDB" id="59486at2"/>
<name>D1PI90_9FIRM</name>
<sequence>MHGPITVHSDHRTLLRDGTPFFWLADTCWSAFTNITDEEWDHYLDRRAEQGFTVLQLNTLTQWDRCGAPRTRHPFATEDGIRYDFTRPDPAYFAHAQAMCRRAVDKGFTLALVVMWCNYVPDTWASHIFPDNVLPEELVEPVVRTVCETFREFNPVWIVSGDTDFKSEAARTRYRQVTELVEQYGPGLPKAYHICGRSADLPDWFADHADFYLYQSGHNRAGQDCTFTLAEQFAARTPRRPVINSEPCYEQMGFSHKEYGRFRRSDTRRALWQSLLAGASAGITYGAHGVWNWQRDNAPAQQLIRHPGEEPVHFGEGFLRALSWDKALTFPGAADYAFARRFWLERAPALPEPCQEILAAYTPQVRAARWGQEIVIYLPVNAPLPLQGDWSGYTAEALDLSGAGTRAPVSLDVQADGTTRLGMHPFYEDALLILRANPRA</sequence>
<dbReference type="PANTHER" id="PTHR37836:SF3">
    <property type="entry name" value="ENDOGLUCANASE"/>
    <property type="match status" value="1"/>
</dbReference>
<gene>
    <name evidence="2" type="ORF">SUBVAR_04055</name>
</gene>
<dbReference type="InterPro" id="IPR025277">
    <property type="entry name" value="Apiosidase-like_cat_dom"/>
</dbReference>
<accession>D1PI90</accession>
<dbReference type="PANTHER" id="PTHR37836">
    <property type="entry name" value="LMO1036 PROTEIN"/>
    <property type="match status" value="1"/>
</dbReference>
<comment type="caution">
    <text evidence="2">The sequence shown here is derived from an EMBL/GenBank/DDBJ whole genome shotgun (WGS) entry which is preliminary data.</text>
</comment>
<dbReference type="Gene3D" id="3.20.20.80">
    <property type="entry name" value="Glycosidases"/>
    <property type="match status" value="1"/>
</dbReference>
<evidence type="ECO:0000313" key="3">
    <source>
        <dbReference type="Proteomes" id="UP000003438"/>
    </source>
</evidence>
<evidence type="ECO:0000313" key="2">
    <source>
        <dbReference type="EMBL" id="EFB77558.1"/>
    </source>
</evidence>
<feature type="domain" description="Apiosidase-like catalytic" evidence="1">
    <location>
        <begin position="10"/>
        <end position="346"/>
    </location>
</feature>
<evidence type="ECO:0000259" key="1">
    <source>
        <dbReference type="Pfam" id="PF13204"/>
    </source>
</evidence>
<dbReference type="Pfam" id="PF13204">
    <property type="entry name" value="Apiosidase"/>
    <property type="match status" value="1"/>
</dbReference>
<dbReference type="AlphaFoldDB" id="D1PI90"/>
<dbReference type="RefSeq" id="WP_007045502.1">
    <property type="nucleotide sequence ID" value="NZ_GG704769.1"/>
</dbReference>
<dbReference type="HOGENOM" id="CLU_023504_2_0_9"/>
<keyword evidence="3" id="KW-1185">Reference proteome</keyword>
<dbReference type="Proteomes" id="UP000003438">
    <property type="component" value="Unassembled WGS sequence"/>
</dbReference>
<dbReference type="SUPFAM" id="SSF51445">
    <property type="entry name" value="(Trans)glycosidases"/>
    <property type="match status" value="1"/>
</dbReference>
<proteinExistence type="predicted"/>
<reference evidence="2" key="1">
    <citation type="submission" date="2009-12" db="EMBL/GenBank/DDBJ databases">
        <authorList>
            <person name="Weinstock G."/>
            <person name="Sodergren E."/>
            <person name="Clifton S."/>
            <person name="Fulton L."/>
            <person name="Fulton B."/>
            <person name="Courtney L."/>
            <person name="Fronick C."/>
            <person name="Harrison M."/>
            <person name="Strong C."/>
            <person name="Farmer C."/>
            <person name="Delahaunty K."/>
            <person name="Markovic C."/>
            <person name="Hall O."/>
            <person name="Minx P."/>
            <person name="Tomlinson C."/>
            <person name="Mitreva M."/>
            <person name="Nelson J."/>
            <person name="Hou S."/>
            <person name="Wollam A."/>
            <person name="Pepin K.H."/>
            <person name="Johnson M."/>
            <person name="Bhonagiri V."/>
            <person name="Nash W.E."/>
            <person name="Warren W."/>
            <person name="Chinwalla A."/>
            <person name="Mardis E.R."/>
            <person name="Wilson R.K."/>
        </authorList>
    </citation>
    <scope>NUCLEOTIDE SEQUENCE [LARGE SCALE GENOMIC DNA]</scope>
    <source>
        <strain evidence="2">DSM 15176</strain>
    </source>
</reference>
<dbReference type="EMBL" id="ACBY02000009">
    <property type="protein sequence ID" value="EFB77558.1"/>
    <property type="molecule type" value="Genomic_DNA"/>
</dbReference>
<dbReference type="STRING" id="411471.SUBVAR_04055"/>